<evidence type="ECO:0000256" key="4">
    <source>
        <dbReference type="ARBA" id="ARBA00022598"/>
    </source>
</evidence>
<name>A0A1Y2K716_9PROT</name>
<keyword evidence="5 9" id="KW-0547">Nucleotide-binding</keyword>
<feature type="active site" description="Nucleophile" evidence="9">
    <location>
        <position position="335"/>
    </location>
</feature>
<dbReference type="PROSITE" id="PS51274">
    <property type="entry name" value="GATASE_COBBQ"/>
    <property type="match status" value="1"/>
</dbReference>
<dbReference type="CDD" id="cd05388">
    <property type="entry name" value="CobB_N"/>
    <property type="match status" value="1"/>
</dbReference>
<dbReference type="EMBL" id="LVJN01000018">
    <property type="protein sequence ID" value="OSM05343.1"/>
    <property type="molecule type" value="Genomic_DNA"/>
</dbReference>
<dbReference type="Pfam" id="PF07685">
    <property type="entry name" value="GATase_3"/>
    <property type="match status" value="1"/>
</dbReference>
<comment type="similarity">
    <text evidence="2">Belongs to the CobB/CobQ family. CobQ subfamily.</text>
</comment>
<comment type="function">
    <text evidence="9">Catalyzes the ATP-dependent amidation of the two carboxylate groups at positions a and c of cobyrinate, using either L-glutamine or ammonia as the nitrogen source.</text>
</comment>
<keyword evidence="4 9" id="KW-0436">Ligase</keyword>
<reference evidence="12 13" key="1">
    <citation type="journal article" date="2016" name="BMC Genomics">
        <title>Combined genomic and structural analyses of a cultured magnetotactic bacterium reveals its niche adaptation to a dynamic environment.</title>
        <authorList>
            <person name="Araujo A.C."/>
            <person name="Morillo V."/>
            <person name="Cypriano J."/>
            <person name="Teixeira L.C."/>
            <person name="Leao P."/>
            <person name="Lyra S."/>
            <person name="Almeida L.G."/>
            <person name="Bazylinski D.A."/>
            <person name="Vasconcellos A.T."/>
            <person name="Abreu F."/>
            <person name="Lins U."/>
        </authorList>
    </citation>
    <scope>NUCLEOTIDE SEQUENCE [LARGE SCALE GENOMIC DNA]</scope>
    <source>
        <strain evidence="12 13">IT-1</strain>
    </source>
</reference>
<dbReference type="InterPro" id="IPR029062">
    <property type="entry name" value="Class_I_gatase-like"/>
</dbReference>
<evidence type="ECO:0000259" key="11">
    <source>
        <dbReference type="Pfam" id="PF07685"/>
    </source>
</evidence>
<evidence type="ECO:0000256" key="2">
    <source>
        <dbReference type="ARBA" id="ARBA00006205"/>
    </source>
</evidence>
<dbReference type="GO" id="GO:0005524">
    <property type="term" value="F:ATP binding"/>
    <property type="evidence" value="ECO:0007669"/>
    <property type="project" value="UniProtKB-UniRule"/>
</dbReference>
<dbReference type="GO" id="GO:0009236">
    <property type="term" value="P:cobalamin biosynthetic process"/>
    <property type="evidence" value="ECO:0007669"/>
    <property type="project" value="UniProtKB-UniRule"/>
</dbReference>
<dbReference type="SUPFAM" id="SSF52317">
    <property type="entry name" value="Class I glutamine amidotransferase-like"/>
    <property type="match status" value="1"/>
</dbReference>
<keyword evidence="8 9" id="KW-0315">Glutamine amidotransferase</keyword>
<evidence type="ECO:0000259" key="10">
    <source>
        <dbReference type="Pfam" id="PF01656"/>
    </source>
</evidence>
<comment type="similarity">
    <text evidence="9">Belongs to the CobB/CbiA family.</text>
</comment>
<comment type="caution">
    <text evidence="12">The sequence shown here is derived from an EMBL/GenBank/DDBJ whole genome shotgun (WGS) entry which is preliminary data.</text>
</comment>
<accession>A0A1Y2K716</accession>
<feature type="domain" description="CobQ/CobB/MinD/ParA nucleotide binding" evidence="10">
    <location>
        <begin position="12"/>
        <end position="189"/>
    </location>
</feature>
<dbReference type="STRING" id="1434232.MAIT1_03516"/>
<dbReference type="NCBIfam" id="TIGR00379">
    <property type="entry name" value="cobB"/>
    <property type="match status" value="1"/>
</dbReference>
<comment type="miscellaneous">
    <text evidence="9">The a and c carboxylates of cobyrinate are activated for nucleophilic attack via formation of a phosphorylated intermediate by ATP. CbiA catalyzes first the amidation of the c-carboxylate, and then that of the a-carboxylate.</text>
</comment>
<dbReference type="CDD" id="cd03130">
    <property type="entry name" value="GATase1_CobB"/>
    <property type="match status" value="1"/>
</dbReference>
<evidence type="ECO:0000256" key="6">
    <source>
        <dbReference type="ARBA" id="ARBA00022840"/>
    </source>
</evidence>
<evidence type="ECO:0000313" key="12">
    <source>
        <dbReference type="EMBL" id="OSM05343.1"/>
    </source>
</evidence>
<comment type="catalytic activity">
    <reaction evidence="9">
        <text>cob(II)yrinate + 2 L-glutamine + 2 ATP + 2 H2O = cob(II)yrinate a,c diamide + 2 L-glutamate + 2 ADP + 2 phosphate + 2 H(+)</text>
        <dbReference type="Rhea" id="RHEA:26289"/>
        <dbReference type="ChEBI" id="CHEBI:15377"/>
        <dbReference type="ChEBI" id="CHEBI:15378"/>
        <dbReference type="ChEBI" id="CHEBI:29985"/>
        <dbReference type="ChEBI" id="CHEBI:30616"/>
        <dbReference type="ChEBI" id="CHEBI:43474"/>
        <dbReference type="ChEBI" id="CHEBI:58359"/>
        <dbReference type="ChEBI" id="CHEBI:58537"/>
        <dbReference type="ChEBI" id="CHEBI:58894"/>
        <dbReference type="ChEBI" id="CHEBI:456216"/>
        <dbReference type="EC" id="6.3.5.11"/>
    </reaction>
</comment>
<dbReference type="HAMAP" id="MF_00027">
    <property type="entry name" value="CobB_CbiA"/>
    <property type="match status" value="1"/>
</dbReference>
<feature type="domain" description="CobB/CobQ-like glutamine amidotransferase" evidence="11">
    <location>
        <begin position="253"/>
        <end position="443"/>
    </location>
</feature>
<dbReference type="UniPathway" id="UPA00148">
    <property type="reaction ID" value="UER00231"/>
</dbReference>
<feature type="site" description="Increases nucleophilicity of active site Cys" evidence="9">
    <location>
        <position position="438"/>
    </location>
</feature>
<dbReference type="Gene3D" id="3.40.50.300">
    <property type="entry name" value="P-loop containing nucleotide triphosphate hydrolases"/>
    <property type="match status" value="2"/>
</dbReference>
<evidence type="ECO:0000256" key="8">
    <source>
        <dbReference type="ARBA" id="ARBA00022962"/>
    </source>
</evidence>
<sequence length="459" mass="49811">MTAKRKAPRFFVSGTRKSVGKTLVSVGLTAAFAQRGVAVQPFKKGPDYIDPRWLTMAAGRPCRNLDDYIMGRDGVLRNFHRHARDAELSIIEGNLGLFDGQDLEGSDCSAALADGLGAPVVLVVECKGMARGVAPLVCGHLNFPGGGSIRGIILNNVASPRQEARLRAALDRYCPVPIIGALPRSRKVVIDERHLGLVPAGERDGVREQVEAMGAFLAEHCDLDALMDLARQAPNIPDEAEPEAAPVTGERLKVAYAADRAFSFYYPENLEALERVGVDLIPINLLDDAELPPVDGIYIGGGFPEMFMEELTANQGMMARIREAAHHGMPIYAECGGLMYLSERIHWGDRSVPMSGALPIEVSMNVKPQGYGYMAIKGTGELPWPPTDCAIPCHEFHYSKVTRMGEGARYAYRVARGAGIDGVHDGVIFRNVLAGYAHIHVDGAPGWAEFLADFWRGHA</sequence>
<evidence type="ECO:0000256" key="3">
    <source>
        <dbReference type="ARBA" id="ARBA00022573"/>
    </source>
</evidence>
<dbReference type="NCBIfam" id="NF002204">
    <property type="entry name" value="PRK01077.1"/>
    <property type="match status" value="1"/>
</dbReference>
<dbReference type="Proteomes" id="UP000194003">
    <property type="component" value="Unassembled WGS sequence"/>
</dbReference>
<comment type="cofactor">
    <cofactor evidence="1 9">
        <name>Mg(2+)</name>
        <dbReference type="ChEBI" id="CHEBI:18420"/>
    </cofactor>
</comment>
<gene>
    <name evidence="9" type="primary">cbiA</name>
    <name evidence="12" type="ORF">MAIT1_03516</name>
</gene>
<dbReference type="InterPro" id="IPR002586">
    <property type="entry name" value="CobQ/CobB/MinD/ParA_Nub-bd_dom"/>
</dbReference>
<evidence type="ECO:0000256" key="1">
    <source>
        <dbReference type="ARBA" id="ARBA00001946"/>
    </source>
</evidence>
<dbReference type="RefSeq" id="WP_085441961.1">
    <property type="nucleotide sequence ID" value="NZ_LVJN01000018.1"/>
</dbReference>
<keyword evidence="13" id="KW-1185">Reference proteome</keyword>
<dbReference type="EC" id="6.3.5.11" evidence="9"/>
<evidence type="ECO:0000313" key="13">
    <source>
        <dbReference type="Proteomes" id="UP000194003"/>
    </source>
</evidence>
<dbReference type="SUPFAM" id="SSF52540">
    <property type="entry name" value="P-loop containing nucleoside triphosphate hydrolases"/>
    <property type="match status" value="1"/>
</dbReference>
<evidence type="ECO:0000256" key="5">
    <source>
        <dbReference type="ARBA" id="ARBA00022741"/>
    </source>
</evidence>
<dbReference type="InterPro" id="IPR027417">
    <property type="entry name" value="P-loop_NTPase"/>
</dbReference>
<dbReference type="InterPro" id="IPR004484">
    <property type="entry name" value="CbiA/CobB_synth"/>
</dbReference>
<dbReference type="GO" id="GO:0042242">
    <property type="term" value="F:cobyrinic acid a,c-diamide synthase activity"/>
    <property type="evidence" value="ECO:0007669"/>
    <property type="project" value="UniProtKB-UniRule"/>
</dbReference>
<evidence type="ECO:0000256" key="7">
    <source>
        <dbReference type="ARBA" id="ARBA00022842"/>
    </source>
</evidence>
<keyword evidence="6 9" id="KW-0067">ATP-binding</keyword>
<dbReference type="Pfam" id="PF01656">
    <property type="entry name" value="CbiA"/>
    <property type="match status" value="1"/>
</dbReference>
<dbReference type="InterPro" id="IPR011698">
    <property type="entry name" value="GATase_3"/>
</dbReference>
<comment type="domain">
    <text evidence="9">Comprises of two domains. The C-terminal domain contains the binding site for glutamine and catalyzes the hydrolysis of this substrate to glutamate and ammonia. The N-terminal domain is anticipated to bind ATP and cobyrinate and catalyzes the ultimate synthesis of the diamide product. The ammonia produced via the glutaminase domain is probably translocated to the adjacent domain via a molecular tunnel, where it reacts with an activated intermediate.</text>
</comment>
<dbReference type="PANTHER" id="PTHR43873">
    <property type="entry name" value="COBYRINATE A,C-DIAMIDE SYNTHASE"/>
    <property type="match status" value="1"/>
</dbReference>
<keyword evidence="3 9" id="KW-0169">Cobalamin biosynthesis</keyword>
<dbReference type="PANTHER" id="PTHR43873:SF1">
    <property type="entry name" value="COBYRINATE A,C-DIAMIDE SYNTHASE"/>
    <property type="match status" value="1"/>
</dbReference>
<comment type="pathway">
    <text evidence="9">Cofactor biosynthesis; adenosylcobalamin biosynthesis; cob(II)yrinate a,c-diamide from sirohydrochlorin (anaerobic route): step 10/10.</text>
</comment>
<protein>
    <recommendedName>
        <fullName evidence="9">Cobyrinate a,c-diamide synthase</fullName>
        <ecNumber evidence="9">6.3.5.11</ecNumber>
    </recommendedName>
    <alternativeName>
        <fullName evidence="9">Cobyrinic acid a,c-diamide synthetase</fullName>
    </alternativeName>
</protein>
<dbReference type="AlphaFoldDB" id="A0A1Y2K716"/>
<dbReference type="Gene3D" id="3.40.50.880">
    <property type="match status" value="1"/>
</dbReference>
<organism evidence="12 13">
    <name type="scientific">Magnetofaba australis IT-1</name>
    <dbReference type="NCBI Taxonomy" id="1434232"/>
    <lineage>
        <taxon>Bacteria</taxon>
        <taxon>Pseudomonadati</taxon>
        <taxon>Pseudomonadota</taxon>
        <taxon>Magnetococcia</taxon>
        <taxon>Magnetococcales</taxon>
        <taxon>Magnetococcaceae</taxon>
        <taxon>Magnetofaba</taxon>
    </lineage>
</organism>
<proteinExistence type="inferred from homology"/>
<dbReference type="OrthoDB" id="9764035at2"/>
<keyword evidence="7 9" id="KW-0460">Magnesium</keyword>
<evidence type="ECO:0000256" key="9">
    <source>
        <dbReference type="HAMAP-Rule" id="MF_00027"/>
    </source>
</evidence>